<dbReference type="EMBL" id="AMQN01003220">
    <property type="status" value="NOT_ANNOTATED_CDS"/>
    <property type="molecule type" value="Genomic_DNA"/>
</dbReference>
<dbReference type="PRINTS" id="PR01301">
    <property type="entry name" value="RGSPROTEIN"/>
</dbReference>
<dbReference type="PANTHER" id="PTHR10845:SF259">
    <property type="entry name" value="RGS DOMAIN-CONTAINING PROTEIN-RELATED"/>
    <property type="match status" value="1"/>
</dbReference>
<dbReference type="OMA" id="QTIMESD"/>
<gene>
    <name evidence="3" type="ORF">CAPTEDRAFT_171145</name>
</gene>
<proteinExistence type="predicted"/>
<dbReference type="STRING" id="283909.R7T7R9"/>
<reference evidence="4" key="3">
    <citation type="submission" date="2015-06" db="UniProtKB">
        <authorList>
            <consortium name="EnsemblMetazoa"/>
        </authorList>
    </citation>
    <scope>IDENTIFICATION</scope>
</reference>
<feature type="region of interest" description="Disordered" evidence="1">
    <location>
        <begin position="1"/>
        <end position="45"/>
    </location>
</feature>
<keyword evidence="5" id="KW-1185">Reference proteome</keyword>
<feature type="compositionally biased region" description="Low complexity" evidence="1">
    <location>
        <begin position="35"/>
        <end position="45"/>
    </location>
</feature>
<evidence type="ECO:0000256" key="1">
    <source>
        <dbReference type="SAM" id="MobiDB-lite"/>
    </source>
</evidence>
<dbReference type="InterPro" id="IPR016137">
    <property type="entry name" value="RGS"/>
</dbReference>
<dbReference type="InterPro" id="IPR044926">
    <property type="entry name" value="RGS_subdomain_2"/>
</dbReference>
<evidence type="ECO:0000313" key="3">
    <source>
        <dbReference type="EMBL" id="ELT89694.1"/>
    </source>
</evidence>
<accession>R7T7R9</accession>
<dbReference type="InterPro" id="IPR036305">
    <property type="entry name" value="RGS_sf"/>
</dbReference>
<evidence type="ECO:0000259" key="2">
    <source>
        <dbReference type="PROSITE" id="PS50132"/>
    </source>
</evidence>
<name>R7T7R9_CAPTE</name>
<dbReference type="Pfam" id="PF00615">
    <property type="entry name" value="RGS"/>
    <property type="match status" value="1"/>
</dbReference>
<dbReference type="OrthoDB" id="196547at2759"/>
<dbReference type="HOGENOM" id="CLU_059863_3_2_1"/>
<feature type="domain" description="RGS" evidence="2">
    <location>
        <begin position="86"/>
        <end position="201"/>
    </location>
</feature>
<organism evidence="3">
    <name type="scientific">Capitella teleta</name>
    <name type="common">Polychaete worm</name>
    <dbReference type="NCBI Taxonomy" id="283909"/>
    <lineage>
        <taxon>Eukaryota</taxon>
        <taxon>Metazoa</taxon>
        <taxon>Spiralia</taxon>
        <taxon>Lophotrochozoa</taxon>
        <taxon>Annelida</taxon>
        <taxon>Polychaeta</taxon>
        <taxon>Sedentaria</taxon>
        <taxon>Scolecida</taxon>
        <taxon>Capitellidae</taxon>
        <taxon>Capitella</taxon>
    </lineage>
</organism>
<dbReference type="AlphaFoldDB" id="R7T7R9"/>
<evidence type="ECO:0000313" key="4">
    <source>
        <dbReference type="EnsemblMetazoa" id="CapteP171145"/>
    </source>
</evidence>
<dbReference type="PANTHER" id="PTHR10845">
    <property type="entry name" value="REGULATOR OF G PROTEIN SIGNALING"/>
    <property type="match status" value="1"/>
</dbReference>
<dbReference type="EnsemblMetazoa" id="CapteT171145">
    <property type="protein sequence ID" value="CapteP171145"/>
    <property type="gene ID" value="CapteG171145"/>
</dbReference>
<feature type="compositionally biased region" description="Basic and acidic residues" evidence="1">
    <location>
        <begin position="1"/>
        <end position="10"/>
    </location>
</feature>
<dbReference type="Gene3D" id="1.10.196.10">
    <property type="match status" value="1"/>
</dbReference>
<sequence>MPNAKAESRAGDTGGRSAAMSSDSESEEMDRNSKSGRAAKSAKKGLAQVKEKFSFLRRRHTDTALASKDGKPLKPTPEVALSWSTSFDTLLQDKYGLELFRDFLQSEFSEENIEFWIACEQYKNLKSSKLNAQAQKIYTDFVAIQAPREINLSSKTREATAGLVGSPNRHTFETAQRRIQALMEKDSYPRFLQADVYQDLLGDQKAHFKLNFT</sequence>
<dbReference type="FunFam" id="1.10.167.10:FF:000001">
    <property type="entry name" value="Putative regulator of g-protein signaling 12"/>
    <property type="match status" value="1"/>
</dbReference>
<dbReference type="Gene3D" id="1.10.167.10">
    <property type="entry name" value="Regulator of G-protein Signalling 4, domain 2"/>
    <property type="match status" value="1"/>
</dbReference>
<evidence type="ECO:0000313" key="5">
    <source>
        <dbReference type="Proteomes" id="UP000014760"/>
    </source>
</evidence>
<dbReference type="SMART" id="SM00315">
    <property type="entry name" value="RGS"/>
    <property type="match status" value="1"/>
</dbReference>
<dbReference type="EMBL" id="KB311229">
    <property type="protein sequence ID" value="ELT89694.1"/>
    <property type="molecule type" value="Genomic_DNA"/>
</dbReference>
<reference evidence="3 5" key="2">
    <citation type="journal article" date="2013" name="Nature">
        <title>Insights into bilaterian evolution from three spiralian genomes.</title>
        <authorList>
            <person name="Simakov O."/>
            <person name="Marletaz F."/>
            <person name="Cho S.J."/>
            <person name="Edsinger-Gonzales E."/>
            <person name="Havlak P."/>
            <person name="Hellsten U."/>
            <person name="Kuo D.H."/>
            <person name="Larsson T."/>
            <person name="Lv J."/>
            <person name="Arendt D."/>
            <person name="Savage R."/>
            <person name="Osoegawa K."/>
            <person name="de Jong P."/>
            <person name="Grimwood J."/>
            <person name="Chapman J.A."/>
            <person name="Shapiro H."/>
            <person name="Aerts A."/>
            <person name="Otillar R.P."/>
            <person name="Terry A.Y."/>
            <person name="Boore J.L."/>
            <person name="Grigoriev I.V."/>
            <person name="Lindberg D.R."/>
            <person name="Seaver E.C."/>
            <person name="Weisblat D.A."/>
            <person name="Putnam N.H."/>
            <person name="Rokhsar D.S."/>
        </authorList>
    </citation>
    <scope>NUCLEOTIDE SEQUENCE</scope>
    <source>
        <strain evidence="3 5">I ESC-2004</strain>
    </source>
</reference>
<reference evidence="5" key="1">
    <citation type="submission" date="2012-12" db="EMBL/GenBank/DDBJ databases">
        <authorList>
            <person name="Hellsten U."/>
            <person name="Grimwood J."/>
            <person name="Chapman J.A."/>
            <person name="Shapiro H."/>
            <person name="Aerts A."/>
            <person name="Otillar R.P."/>
            <person name="Terry A.Y."/>
            <person name="Boore J.L."/>
            <person name="Simakov O."/>
            <person name="Marletaz F."/>
            <person name="Cho S.-J."/>
            <person name="Edsinger-Gonzales E."/>
            <person name="Havlak P."/>
            <person name="Kuo D.-H."/>
            <person name="Larsson T."/>
            <person name="Lv J."/>
            <person name="Arendt D."/>
            <person name="Savage R."/>
            <person name="Osoegawa K."/>
            <person name="de Jong P."/>
            <person name="Lindberg D.R."/>
            <person name="Seaver E.C."/>
            <person name="Weisblat D.A."/>
            <person name="Putnam N.H."/>
            <person name="Grigoriev I.V."/>
            <person name="Rokhsar D.S."/>
        </authorList>
    </citation>
    <scope>NUCLEOTIDE SEQUENCE</scope>
    <source>
        <strain evidence="5">I ESC-2004</strain>
    </source>
</reference>
<dbReference type="PROSITE" id="PS50132">
    <property type="entry name" value="RGS"/>
    <property type="match status" value="1"/>
</dbReference>
<dbReference type="SUPFAM" id="SSF48097">
    <property type="entry name" value="Regulator of G-protein signaling, RGS"/>
    <property type="match status" value="1"/>
</dbReference>
<dbReference type="Proteomes" id="UP000014760">
    <property type="component" value="Unassembled WGS sequence"/>
</dbReference>
<protein>
    <recommendedName>
        <fullName evidence="2">RGS domain-containing protein</fullName>
    </recommendedName>
</protein>
<dbReference type="InterPro" id="IPR024066">
    <property type="entry name" value="RGS_subdom1/3"/>
</dbReference>